<reference evidence="6" key="1">
    <citation type="submission" date="2020-05" db="EMBL/GenBank/DDBJ databases">
        <authorList>
            <person name="Chiriac C."/>
            <person name="Salcher M."/>
            <person name="Ghai R."/>
            <person name="Kavagutti S V."/>
        </authorList>
    </citation>
    <scope>NUCLEOTIDE SEQUENCE</scope>
</reference>
<keyword evidence="3" id="KW-0408">Iron</keyword>
<comment type="similarity">
    <text evidence="4">Belongs to the cyclic nucleotide phosphodiesterase class-III family.</text>
</comment>
<organism evidence="6">
    <name type="scientific">freshwater metagenome</name>
    <dbReference type="NCBI Taxonomy" id="449393"/>
    <lineage>
        <taxon>unclassified sequences</taxon>
        <taxon>metagenomes</taxon>
        <taxon>ecological metagenomes</taxon>
    </lineage>
</organism>
<keyword evidence="2" id="KW-0378">Hydrolase</keyword>
<gene>
    <name evidence="6" type="ORF">UFOPK2579_01950</name>
</gene>
<sequence>MRILHLSDTHLTASGHDEDGVDARGSLRVLLHDLRWVPGIDLVVVTGDLADDGSAQGYAELLAQVGAFAAERGAPLICSTGNHDDRSAFTAALGSGHLHGGADLGRLAPLGTTRAASSEVAGVRIVTLDSLVPGHAHGHLDAEQLGWLAEQLAVPHPGGTVLALHHPPISIRPHAFEDVVLDNPTDLAAVIAGSDVHIVLCGHLHAQVSGYLAGVPVWVTPGVVTRLDLTTRPHLVRGVTGAGASVVDLTPDGPTCHTVHARDPDAGREVYVYDPATNDDALEEA</sequence>
<evidence type="ECO:0000256" key="1">
    <source>
        <dbReference type="ARBA" id="ARBA00022723"/>
    </source>
</evidence>
<accession>A0A6J6RC59</accession>
<evidence type="ECO:0000256" key="2">
    <source>
        <dbReference type="ARBA" id="ARBA00022801"/>
    </source>
</evidence>
<protein>
    <submittedName>
        <fullName evidence="6">Unannotated protein</fullName>
    </submittedName>
</protein>
<dbReference type="GO" id="GO:0016787">
    <property type="term" value="F:hydrolase activity"/>
    <property type="evidence" value="ECO:0007669"/>
    <property type="project" value="UniProtKB-KW"/>
</dbReference>
<dbReference type="Pfam" id="PF00149">
    <property type="entry name" value="Metallophos"/>
    <property type="match status" value="1"/>
</dbReference>
<dbReference type="PANTHER" id="PTHR42988:SF2">
    <property type="entry name" value="CYCLIC NUCLEOTIDE PHOSPHODIESTERASE CBUA0032-RELATED"/>
    <property type="match status" value="1"/>
</dbReference>
<dbReference type="PANTHER" id="PTHR42988">
    <property type="entry name" value="PHOSPHOHYDROLASE"/>
    <property type="match status" value="1"/>
</dbReference>
<name>A0A6J6RC59_9ZZZZ</name>
<evidence type="ECO:0000256" key="4">
    <source>
        <dbReference type="ARBA" id="ARBA00025742"/>
    </source>
</evidence>
<evidence type="ECO:0000256" key="3">
    <source>
        <dbReference type="ARBA" id="ARBA00023004"/>
    </source>
</evidence>
<dbReference type="InterPro" id="IPR050884">
    <property type="entry name" value="CNP_phosphodiesterase-III"/>
</dbReference>
<feature type="domain" description="Calcineurin-like phosphoesterase" evidence="5">
    <location>
        <begin position="1"/>
        <end position="206"/>
    </location>
</feature>
<dbReference type="InterPro" id="IPR004843">
    <property type="entry name" value="Calcineurin-like_PHP"/>
</dbReference>
<dbReference type="Gene3D" id="3.60.21.10">
    <property type="match status" value="1"/>
</dbReference>
<dbReference type="InterPro" id="IPR029052">
    <property type="entry name" value="Metallo-depent_PP-like"/>
</dbReference>
<keyword evidence="1" id="KW-0479">Metal-binding</keyword>
<evidence type="ECO:0000313" key="6">
    <source>
        <dbReference type="EMBL" id="CAB4720636.1"/>
    </source>
</evidence>
<dbReference type="GO" id="GO:0046872">
    <property type="term" value="F:metal ion binding"/>
    <property type="evidence" value="ECO:0007669"/>
    <property type="project" value="UniProtKB-KW"/>
</dbReference>
<dbReference type="AlphaFoldDB" id="A0A6J6RC59"/>
<evidence type="ECO:0000259" key="5">
    <source>
        <dbReference type="Pfam" id="PF00149"/>
    </source>
</evidence>
<dbReference type="EMBL" id="CAEZXR010000253">
    <property type="protein sequence ID" value="CAB4720636.1"/>
    <property type="molecule type" value="Genomic_DNA"/>
</dbReference>
<proteinExistence type="inferred from homology"/>
<dbReference type="SUPFAM" id="SSF56300">
    <property type="entry name" value="Metallo-dependent phosphatases"/>
    <property type="match status" value="1"/>
</dbReference>